<dbReference type="Gene3D" id="3.40.50.1820">
    <property type="entry name" value="alpha/beta hydrolase"/>
    <property type="match status" value="1"/>
</dbReference>
<organism evidence="1 2">
    <name type="scientific">Rubripirellula amarantea</name>
    <dbReference type="NCBI Taxonomy" id="2527999"/>
    <lineage>
        <taxon>Bacteria</taxon>
        <taxon>Pseudomonadati</taxon>
        <taxon>Planctomycetota</taxon>
        <taxon>Planctomycetia</taxon>
        <taxon>Pirellulales</taxon>
        <taxon>Pirellulaceae</taxon>
        <taxon>Rubripirellula</taxon>
    </lineage>
</organism>
<dbReference type="GO" id="GO:0016787">
    <property type="term" value="F:hydrolase activity"/>
    <property type="evidence" value="ECO:0007669"/>
    <property type="project" value="UniProtKB-KW"/>
</dbReference>
<keyword evidence="2" id="KW-1185">Reference proteome</keyword>
<sequence>MRAMTATMSDNLSHSNDLQPTIMCPHVQANRVRRALTSLFVFLIAIAVANTALAQRKPKTEEDDRYKPRPVKLKTKDGVTLRAFYFPSEKGKNAITVLFVHEWQGQSSPYVPLIAALRSAGCAVLVPDYRGHGGSMEYIDVTGKPQKFDVSRMSKVDVQNIIRIDLEKAKGFLKEENNAENLNLNALVVVGVREGCILASHWASIDWSFPSVGSIKQSQDVKALVLISPEKQLKGLPIEPPLRDPNILQLPIMIVAGQTSPEAKDAERIGRRIEGAKKRAGGGTVSGFESLMIDTSLTGPSLVSNEPKVIPAIVDFITKSVPINDEENPWIER</sequence>
<dbReference type="Proteomes" id="UP000316598">
    <property type="component" value="Unassembled WGS sequence"/>
</dbReference>
<evidence type="ECO:0000313" key="1">
    <source>
        <dbReference type="EMBL" id="TWT50775.1"/>
    </source>
</evidence>
<keyword evidence="1" id="KW-0378">Hydrolase</keyword>
<name>A0A5C5WKW1_9BACT</name>
<gene>
    <name evidence="1" type="ORF">Pla22_35180</name>
</gene>
<evidence type="ECO:0000313" key="2">
    <source>
        <dbReference type="Proteomes" id="UP000316598"/>
    </source>
</evidence>
<comment type="caution">
    <text evidence="1">The sequence shown here is derived from an EMBL/GenBank/DDBJ whole genome shotgun (WGS) entry which is preliminary data.</text>
</comment>
<protein>
    <submittedName>
        <fullName evidence="1">Alpha/beta hydrolase family protein</fullName>
    </submittedName>
</protein>
<dbReference type="SUPFAM" id="SSF53474">
    <property type="entry name" value="alpha/beta-Hydrolases"/>
    <property type="match status" value="1"/>
</dbReference>
<dbReference type="InterPro" id="IPR029058">
    <property type="entry name" value="AB_hydrolase_fold"/>
</dbReference>
<dbReference type="EMBL" id="SJPI01000002">
    <property type="protein sequence ID" value="TWT50775.1"/>
    <property type="molecule type" value="Genomic_DNA"/>
</dbReference>
<proteinExistence type="predicted"/>
<dbReference type="AlphaFoldDB" id="A0A5C5WKW1"/>
<accession>A0A5C5WKW1</accession>
<reference evidence="1 2" key="1">
    <citation type="submission" date="2019-02" db="EMBL/GenBank/DDBJ databases">
        <title>Deep-cultivation of Planctomycetes and their phenomic and genomic characterization uncovers novel biology.</title>
        <authorList>
            <person name="Wiegand S."/>
            <person name="Jogler M."/>
            <person name="Boedeker C."/>
            <person name="Pinto D."/>
            <person name="Vollmers J."/>
            <person name="Rivas-Marin E."/>
            <person name="Kohn T."/>
            <person name="Peeters S.H."/>
            <person name="Heuer A."/>
            <person name="Rast P."/>
            <person name="Oberbeckmann S."/>
            <person name="Bunk B."/>
            <person name="Jeske O."/>
            <person name="Meyerdierks A."/>
            <person name="Storesund J.E."/>
            <person name="Kallscheuer N."/>
            <person name="Luecker S."/>
            <person name="Lage O.M."/>
            <person name="Pohl T."/>
            <person name="Merkel B.J."/>
            <person name="Hornburger P."/>
            <person name="Mueller R.-W."/>
            <person name="Bruemmer F."/>
            <person name="Labrenz M."/>
            <person name="Spormann A.M."/>
            <person name="Op Den Camp H."/>
            <person name="Overmann J."/>
            <person name="Amann R."/>
            <person name="Jetten M.S.M."/>
            <person name="Mascher T."/>
            <person name="Medema M.H."/>
            <person name="Devos D.P."/>
            <person name="Kaster A.-K."/>
            <person name="Ovreas L."/>
            <person name="Rohde M."/>
            <person name="Galperin M.Y."/>
            <person name="Jogler C."/>
        </authorList>
    </citation>
    <scope>NUCLEOTIDE SEQUENCE [LARGE SCALE GENOMIC DNA]</scope>
    <source>
        <strain evidence="1 2">Pla22</strain>
    </source>
</reference>